<reference evidence="12 13" key="1">
    <citation type="submission" date="2021-04" db="EMBL/GenBank/DDBJ databases">
        <title>Chitinophaga sp. nov., isolated from the rhizosphere soil.</title>
        <authorList>
            <person name="He S."/>
        </authorList>
    </citation>
    <scope>NUCLEOTIDE SEQUENCE [LARGE SCALE GENOMIC DNA]</scope>
    <source>
        <strain evidence="12 13">2R12</strain>
    </source>
</reference>
<dbReference type="InterPro" id="IPR034505">
    <property type="entry name" value="Coproporphyrinogen-III_oxidase"/>
</dbReference>
<dbReference type="Pfam" id="PF04055">
    <property type="entry name" value="Radical_SAM"/>
    <property type="match status" value="1"/>
</dbReference>
<keyword evidence="9 10" id="KW-0143">Chaperone</keyword>
<dbReference type="InterPro" id="IPR058240">
    <property type="entry name" value="rSAM_sf"/>
</dbReference>
<dbReference type="PROSITE" id="PS51918">
    <property type="entry name" value="RADICAL_SAM"/>
    <property type="match status" value="1"/>
</dbReference>
<evidence type="ECO:0000313" key="12">
    <source>
        <dbReference type="EMBL" id="MBS0026151.1"/>
    </source>
</evidence>
<evidence type="ECO:0000256" key="1">
    <source>
        <dbReference type="ARBA" id="ARBA00001966"/>
    </source>
</evidence>
<dbReference type="PANTHER" id="PTHR13932:SF5">
    <property type="entry name" value="RADICAL S-ADENOSYL METHIONINE DOMAIN-CONTAINING PROTEIN 1, MITOCHONDRIAL"/>
    <property type="match status" value="1"/>
</dbReference>
<evidence type="ECO:0000256" key="2">
    <source>
        <dbReference type="ARBA" id="ARBA00006100"/>
    </source>
</evidence>
<keyword evidence="8 10" id="KW-0411">Iron-sulfur</keyword>
<keyword evidence="5 10" id="KW-0949">S-adenosyl-L-methionine</keyword>
<name>A0ABS5ITS8_9BACT</name>
<feature type="domain" description="Radical SAM core" evidence="11">
    <location>
        <begin position="1"/>
        <end position="231"/>
    </location>
</feature>
<evidence type="ECO:0000256" key="7">
    <source>
        <dbReference type="ARBA" id="ARBA00023004"/>
    </source>
</evidence>
<dbReference type="SMART" id="SM00729">
    <property type="entry name" value="Elp3"/>
    <property type="match status" value="1"/>
</dbReference>
<dbReference type="PANTHER" id="PTHR13932">
    <property type="entry name" value="COPROPORPHYRINIGEN III OXIDASE"/>
    <property type="match status" value="1"/>
</dbReference>
<evidence type="ECO:0000259" key="11">
    <source>
        <dbReference type="PROSITE" id="PS51918"/>
    </source>
</evidence>
<dbReference type="InterPro" id="IPR013785">
    <property type="entry name" value="Aldolase_TIM"/>
</dbReference>
<evidence type="ECO:0000256" key="8">
    <source>
        <dbReference type="ARBA" id="ARBA00023014"/>
    </source>
</evidence>
<evidence type="ECO:0000256" key="4">
    <source>
        <dbReference type="ARBA" id="ARBA00022617"/>
    </source>
</evidence>
<dbReference type="SUPFAM" id="SSF102114">
    <property type="entry name" value="Radical SAM enzymes"/>
    <property type="match status" value="1"/>
</dbReference>
<comment type="similarity">
    <text evidence="2">Belongs to the anaerobic coproporphyrinogen-III oxidase family. HemW subfamily.</text>
</comment>
<dbReference type="NCBIfam" id="TIGR00539">
    <property type="entry name" value="hemN_rel"/>
    <property type="match status" value="1"/>
</dbReference>
<keyword evidence="6 10" id="KW-0479">Metal-binding</keyword>
<evidence type="ECO:0000256" key="9">
    <source>
        <dbReference type="ARBA" id="ARBA00023186"/>
    </source>
</evidence>
<comment type="subcellular location">
    <subcellularLocation>
        <location evidence="10">Cytoplasm</location>
    </subcellularLocation>
</comment>
<keyword evidence="13" id="KW-1185">Reference proteome</keyword>
<dbReference type="CDD" id="cd01335">
    <property type="entry name" value="Radical_SAM"/>
    <property type="match status" value="1"/>
</dbReference>
<evidence type="ECO:0000256" key="3">
    <source>
        <dbReference type="ARBA" id="ARBA00017228"/>
    </source>
</evidence>
<dbReference type="EMBL" id="JAGTXB010000001">
    <property type="protein sequence ID" value="MBS0026151.1"/>
    <property type="molecule type" value="Genomic_DNA"/>
</dbReference>
<organism evidence="12 13">
    <name type="scientific">Chitinophaga hostae</name>
    <dbReference type="NCBI Taxonomy" id="2831022"/>
    <lineage>
        <taxon>Bacteria</taxon>
        <taxon>Pseudomonadati</taxon>
        <taxon>Bacteroidota</taxon>
        <taxon>Chitinophagia</taxon>
        <taxon>Chitinophagales</taxon>
        <taxon>Chitinophagaceae</taxon>
        <taxon>Chitinophaga</taxon>
    </lineage>
</organism>
<dbReference type="SFLD" id="SFLDG01065">
    <property type="entry name" value="anaerobic_coproporphyrinogen-I"/>
    <property type="match status" value="1"/>
</dbReference>
<sequence length="374" mass="41352">MSGIYLHIPFCKQACYYCNFHFSTSVSQQGAMVKSLLQEITLQKDYLAGEPVHTIYFGGGTPSLLQADELQALLAHIYATFPVAADAEITLEANPDDLSAEKLLMLKAAGINRLSIGVQSFHETDLTWMNRAHNSEQALNCIRQAQETGFQNITIDLIYGGPTLSDEGWARNVQQAIALGIPHLSCYALTVEPGTALDHFIKKKKMAATDPDKAARHFEMLMEWLNTAGYEHYEISNFALPGWHSRHNSSYWQGRSYLGLGPSAHSFNGISRQWNIANNAAYIKSIAANKIPFEIESLTTAMQFNEYIMTALRTAAGCNLEWIAEKFGAALVAHLIAHSQPYIVMGRMERVGETLRLTTAGRLFADGIAAGIFI</sequence>
<dbReference type="Gene3D" id="3.20.20.70">
    <property type="entry name" value="Aldolase class I"/>
    <property type="match status" value="1"/>
</dbReference>
<keyword evidence="10" id="KW-0963">Cytoplasm</keyword>
<keyword evidence="4 10" id="KW-0349">Heme</keyword>
<gene>
    <name evidence="12" type="primary">hemW</name>
    <name evidence="12" type="ORF">KE626_02400</name>
</gene>
<keyword evidence="10" id="KW-0004">4Fe-4S</keyword>
<keyword evidence="7 10" id="KW-0408">Iron</keyword>
<comment type="function">
    <text evidence="10">Probably acts as a heme chaperone, transferring heme to an unknown acceptor. Binds one molecule of heme per monomer, possibly covalently. Binds 1 [4Fe-4S] cluster. The cluster is coordinated with 3 cysteines and an exchangeable S-adenosyl-L-methionine.</text>
</comment>
<comment type="cofactor">
    <cofactor evidence="1">
        <name>[4Fe-4S] cluster</name>
        <dbReference type="ChEBI" id="CHEBI:49883"/>
    </cofactor>
</comment>
<comment type="caution">
    <text evidence="12">The sequence shown here is derived from an EMBL/GenBank/DDBJ whole genome shotgun (WGS) entry which is preliminary data.</text>
</comment>
<dbReference type="Proteomes" id="UP000676386">
    <property type="component" value="Unassembled WGS sequence"/>
</dbReference>
<evidence type="ECO:0000256" key="5">
    <source>
        <dbReference type="ARBA" id="ARBA00022691"/>
    </source>
</evidence>
<dbReference type="SFLD" id="SFLDF00562">
    <property type="entry name" value="HemN-like__clustered_with_heat"/>
    <property type="match status" value="1"/>
</dbReference>
<dbReference type="InterPro" id="IPR007197">
    <property type="entry name" value="rSAM"/>
</dbReference>
<accession>A0ABS5ITS8</accession>
<evidence type="ECO:0000256" key="10">
    <source>
        <dbReference type="RuleBase" id="RU364116"/>
    </source>
</evidence>
<evidence type="ECO:0000313" key="13">
    <source>
        <dbReference type="Proteomes" id="UP000676386"/>
    </source>
</evidence>
<dbReference type="RefSeq" id="WP_211971281.1">
    <property type="nucleotide sequence ID" value="NZ_CBFHAM010000044.1"/>
</dbReference>
<dbReference type="SFLD" id="SFLDG01082">
    <property type="entry name" value="B12-binding_domain_containing"/>
    <property type="match status" value="1"/>
</dbReference>
<dbReference type="SFLD" id="SFLDS00029">
    <property type="entry name" value="Radical_SAM"/>
    <property type="match status" value="1"/>
</dbReference>
<dbReference type="InterPro" id="IPR006638">
    <property type="entry name" value="Elp3/MiaA/NifB-like_rSAM"/>
</dbReference>
<dbReference type="InterPro" id="IPR004559">
    <property type="entry name" value="HemW-like"/>
</dbReference>
<protein>
    <recommendedName>
        <fullName evidence="3 10">Heme chaperone HemW</fullName>
    </recommendedName>
</protein>
<dbReference type="SFLD" id="SFLDF00288">
    <property type="entry name" value="HemN-like__clustered_with_nucl"/>
    <property type="match status" value="1"/>
</dbReference>
<proteinExistence type="inferred from homology"/>
<evidence type="ECO:0000256" key="6">
    <source>
        <dbReference type="ARBA" id="ARBA00022723"/>
    </source>
</evidence>